<name>A0A6A7BXR9_9PEZI</name>
<proteinExistence type="predicted"/>
<reference evidence="2" key="1">
    <citation type="journal article" date="2020" name="Stud. Mycol.">
        <title>101 Dothideomycetes genomes: a test case for predicting lifestyles and emergence of pathogens.</title>
        <authorList>
            <person name="Haridas S."/>
            <person name="Albert R."/>
            <person name="Binder M."/>
            <person name="Bloem J."/>
            <person name="Labutti K."/>
            <person name="Salamov A."/>
            <person name="Andreopoulos B."/>
            <person name="Baker S."/>
            <person name="Barry K."/>
            <person name="Bills G."/>
            <person name="Bluhm B."/>
            <person name="Cannon C."/>
            <person name="Castanera R."/>
            <person name="Culley D."/>
            <person name="Daum C."/>
            <person name="Ezra D."/>
            <person name="Gonzalez J."/>
            <person name="Henrissat B."/>
            <person name="Kuo A."/>
            <person name="Liang C."/>
            <person name="Lipzen A."/>
            <person name="Lutzoni F."/>
            <person name="Magnuson J."/>
            <person name="Mondo S."/>
            <person name="Nolan M."/>
            <person name="Ohm R."/>
            <person name="Pangilinan J."/>
            <person name="Park H.-J."/>
            <person name="Ramirez L."/>
            <person name="Alfaro M."/>
            <person name="Sun H."/>
            <person name="Tritt A."/>
            <person name="Yoshinaga Y."/>
            <person name="Zwiers L.-H."/>
            <person name="Turgeon B."/>
            <person name="Goodwin S."/>
            <person name="Spatafora J."/>
            <person name="Crous P."/>
            <person name="Grigoriev I."/>
        </authorList>
    </citation>
    <scope>NUCLEOTIDE SEQUENCE</scope>
    <source>
        <strain evidence="2">CBS 480.64</strain>
    </source>
</reference>
<organism evidence="2 3">
    <name type="scientific">Piedraia hortae CBS 480.64</name>
    <dbReference type="NCBI Taxonomy" id="1314780"/>
    <lineage>
        <taxon>Eukaryota</taxon>
        <taxon>Fungi</taxon>
        <taxon>Dikarya</taxon>
        <taxon>Ascomycota</taxon>
        <taxon>Pezizomycotina</taxon>
        <taxon>Dothideomycetes</taxon>
        <taxon>Dothideomycetidae</taxon>
        <taxon>Capnodiales</taxon>
        <taxon>Piedraiaceae</taxon>
        <taxon>Piedraia</taxon>
    </lineage>
</organism>
<evidence type="ECO:0000313" key="2">
    <source>
        <dbReference type="EMBL" id="KAF2859509.1"/>
    </source>
</evidence>
<dbReference type="EMBL" id="MU005992">
    <property type="protein sequence ID" value="KAF2859509.1"/>
    <property type="molecule type" value="Genomic_DNA"/>
</dbReference>
<feature type="region of interest" description="Disordered" evidence="1">
    <location>
        <begin position="22"/>
        <end position="80"/>
    </location>
</feature>
<evidence type="ECO:0000256" key="1">
    <source>
        <dbReference type="SAM" id="MobiDB-lite"/>
    </source>
</evidence>
<feature type="compositionally biased region" description="Polar residues" evidence="1">
    <location>
        <begin position="61"/>
        <end position="70"/>
    </location>
</feature>
<sequence length="116" mass="13175">MHAYVDIPNYFSLNQPHNIYIKKPNKHIKRPRKELEHLSKDSSHPPPANRLELHSNRKSGAASQLDQTPIQHRPLPGGKNNPHVFGAYVSFCSTRLPWRSSTEMFRGVRGVTALGD</sequence>
<protein>
    <submittedName>
        <fullName evidence="2">Uncharacterized protein</fullName>
    </submittedName>
</protein>
<keyword evidence="3" id="KW-1185">Reference proteome</keyword>
<feature type="compositionally biased region" description="Basic and acidic residues" evidence="1">
    <location>
        <begin position="33"/>
        <end position="43"/>
    </location>
</feature>
<feature type="compositionally biased region" description="Basic residues" evidence="1">
    <location>
        <begin position="23"/>
        <end position="32"/>
    </location>
</feature>
<dbReference type="Proteomes" id="UP000799421">
    <property type="component" value="Unassembled WGS sequence"/>
</dbReference>
<gene>
    <name evidence="2" type="ORF">K470DRAFT_258846</name>
</gene>
<evidence type="ECO:0000313" key="3">
    <source>
        <dbReference type="Proteomes" id="UP000799421"/>
    </source>
</evidence>
<accession>A0A6A7BXR9</accession>
<dbReference type="AlphaFoldDB" id="A0A6A7BXR9"/>